<dbReference type="EMBL" id="BGPR01036251">
    <property type="protein sequence ID" value="GBO11380.1"/>
    <property type="molecule type" value="Genomic_DNA"/>
</dbReference>
<keyword evidence="2" id="KW-1185">Reference proteome</keyword>
<organism evidence="1 2">
    <name type="scientific">Araneus ventricosus</name>
    <name type="common">Orbweaver spider</name>
    <name type="synonym">Epeira ventricosa</name>
    <dbReference type="NCBI Taxonomy" id="182803"/>
    <lineage>
        <taxon>Eukaryota</taxon>
        <taxon>Metazoa</taxon>
        <taxon>Ecdysozoa</taxon>
        <taxon>Arthropoda</taxon>
        <taxon>Chelicerata</taxon>
        <taxon>Arachnida</taxon>
        <taxon>Araneae</taxon>
        <taxon>Araneomorphae</taxon>
        <taxon>Entelegynae</taxon>
        <taxon>Araneoidea</taxon>
        <taxon>Araneidae</taxon>
        <taxon>Araneus</taxon>
    </lineage>
</organism>
<dbReference type="AlphaFoldDB" id="A0A4Y2UIE5"/>
<protein>
    <submittedName>
        <fullName evidence="1">Uncharacterized protein</fullName>
    </submittedName>
</protein>
<dbReference type="Proteomes" id="UP000499080">
    <property type="component" value="Unassembled WGS sequence"/>
</dbReference>
<proteinExistence type="predicted"/>
<reference evidence="1 2" key="1">
    <citation type="journal article" date="2019" name="Sci. Rep.">
        <title>Orb-weaving spider Araneus ventricosus genome elucidates the spidroin gene catalogue.</title>
        <authorList>
            <person name="Kono N."/>
            <person name="Nakamura H."/>
            <person name="Ohtoshi R."/>
            <person name="Moran D.A.P."/>
            <person name="Shinohara A."/>
            <person name="Yoshida Y."/>
            <person name="Fujiwara M."/>
            <person name="Mori M."/>
            <person name="Tomita M."/>
            <person name="Arakawa K."/>
        </authorList>
    </citation>
    <scope>NUCLEOTIDE SEQUENCE [LARGE SCALE GENOMIC DNA]</scope>
</reference>
<comment type="caution">
    <text evidence="1">The sequence shown here is derived from an EMBL/GenBank/DDBJ whole genome shotgun (WGS) entry which is preliminary data.</text>
</comment>
<gene>
    <name evidence="1" type="ORF">AVEN_66853_1</name>
</gene>
<name>A0A4Y2UIE5_ARAVE</name>
<sequence>MVPSSCMTIPILLAKLKSFAKVQMGSLERHAIHSPDLTPNLCSKHLSVKGFSSDSDMRTDAENWLNWQGRDFCQADLNKLSCVQIND</sequence>
<evidence type="ECO:0000313" key="2">
    <source>
        <dbReference type="Proteomes" id="UP000499080"/>
    </source>
</evidence>
<evidence type="ECO:0000313" key="1">
    <source>
        <dbReference type="EMBL" id="GBO11380.1"/>
    </source>
</evidence>
<accession>A0A4Y2UIE5</accession>